<protein>
    <submittedName>
        <fullName evidence="8">Murein DD-endopeptidase MepM/ murein hydrolase activator NlpD</fullName>
    </submittedName>
</protein>
<dbReference type="RefSeq" id="WP_425502197.1">
    <property type="nucleotide sequence ID" value="NZ_BSPS01000142.1"/>
</dbReference>
<dbReference type="AlphaFoldDB" id="A0A7W6BKC7"/>
<dbReference type="SUPFAM" id="SSF51261">
    <property type="entry name" value="Duplicated hybrid motif"/>
    <property type="match status" value="1"/>
</dbReference>
<keyword evidence="4 8" id="KW-0378">Hydrolase</keyword>
<keyword evidence="3" id="KW-0479">Metal-binding</keyword>
<evidence type="ECO:0000256" key="3">
    <source>
        <dbReference type="ARBA" id="ARBA00022723"/>
    </source>
</evidence>
<dbReference type="GO" id="GO:0004222">
    <property type="term" value="F:metalloendopeptidase activity"/>
    <property type="evidence" value="ECO:0007669"/>
    <property type="project" value="TreeGrafter"/>
</dbReference>
<accession>A0A7W6BKC7</accession>
<dbReference type="Pfam" id="PF01551">
    <property type="entry name" value="Peptidase_M23"/>
    <property type="match status" value="1"/>
</dbReference>
<feature type="domain" description="M23ase beta-sheet core" evidence="7">
    <location>
        <begin position="389"/>
        <end position="483"/>
    </location>
</feature>
<comment type="cofactor">
    <cofactor evidence="1">
        <name>Zn(2+)</name>
        <dbReference type="ChEBI" id="CHEBI:29105"/>
    </cofactor>
</comment>
<dbReference type="Proteomes" id="UP000571950">
    <property type="component" value="Unassembled WGS sequence"/>
</dbReference>
<proteinExistence type="predicted"/>
<organism evidence="8 9">
    <name type="scientific">Sphingobium jiangsuense</name>
    <dbReference type="NCBI Taxonomy" id="870476"/>
    <lineage>
        <taxon>Bacteria</taxon>
        <taxon>Pseudomonadati</taxon>
        <taxon>Pseudomonadota</taxon>
        <taxon>Alphaproteobacteria</taxon>
        <taxon>Sphingomonadales</taxon>
        <taxon>Sphingomonadaceae</taxon>
        <taxon>Sphingobium</taxon>
    </lineage>
</organism>
<sequence length="537" mass="57184">MFDRSEFGSAQGGTGASGAALWLGRTQQTPRFLTPRAGDIAGRLADSHQFERRPLDWRTRIEQWARDVELVPDLGHDIGSLRWFRGAATCFALCAVALSLKPDFAPLPAAAEPVMTQASYDEIRSQMLTPLALGADSGRHMGPTDAVAPLAHTPERPTVTLNAAIGAGDSLSHALTRAGVSNADAARVMDLVSLDIGSGALPAGTRLDITLGRRPNRNVPRPLDQLSFRASLDLAIDIRRENGALSIRRSRIAVDDTPLRIRGVVTDSLYQAARAAGALPATIQNYLRVIGQHIPLSSIAPGTKFDIIVAHRRAETGETETGDLLYGGLQLTGGRKVDVLRWAHEGKTQWFEASGVGEKRPGLARPVAAARLSSGFGMRFHPILGYSRLHAGVDYAAPTGTPIYAVADGRVSYAGRHGGHGNYVKLSHVGGLGTGYAHMSRIAVSSGETVRRGQVIGYVGSTGLSTGPHLHYEVYRGGRTVNPLSVKFEQGSQLAGRELQAFRSRLAQLKAITNGPGAASSASAEVRQADAMKIAMR</sequence>
<dbReference type="GO" id="GO:0046872">
    <property type="term" value="F:metal ion binding"/>
    <property type="evidence" value="ECO:0007669"/>
    <property type="project" value="UniProtKB-KW"/>
</dbReference>
<dbReference type="InterPro" id="IPR011055">
    <property type="entry name" value="Dup_hybrid_motif"/>
</dbReference>
<evidence type="ECO:0000256" key="1">
    <source>
        <dbReference type="ARBA" id="ARBA00001947"/>
    </source>
</evidence>
<evidence type="ECO:0000313" key="9">
    <source>
        <dbReference type="Proteomes" id="UP000571950"/>
    </source>
</evidence>
<keyword evidence="2" id="KW-0645">Protease</keyword>
<evidence type="ECO:0000256" key="6">
    <source>
        <dbReference type="ARBA" id="ARBA00023049"/>
    </source>
</evidence>
<keyword evidence="9" id="KW-1185">Reference proteome</keyword>
<evidence type="ECO:0000256" key="2">
    <source>
        <dbReference type="ARBA" id="ARBA00022670"/>
    </source>
</evidence>
<comment type="caution">
    <text evidence="8">The sequence shown here is derived from an EMBL/GenBank/DDBJ whole genome shotgun (WGS) entry which is preliminary data.</text>
</comment>
<dbReference type="FunFam" id="2.70.70.10:FF:000006">
    <property type="entry name" value="M23 family peptidase"/>
    <property type="match status" value="1"/>
</dbReference>
<dbReference type="CDD" id="cd12797">
    <property type="entry name" value="M23_peptidase"/>
    <property type="match status" value="1"/>
</dbReference>
<keyword evidence="6" id="KW-0482">Metalloprotease</keyword>
<dbReference type="PANTHER" id="PTHR21666">
    <property type="entry name" value="PEPTIDASE-RELATED"/>
    <property type="match status" value="1"/>
</dbReference>
<dbReference type="Gene3D" id="3.10.450.350">
    <property type="match status" value="1"/>
</dbReference>
<dbReference type="GO" id="GO:0006508">
    <property type="term" value="P:proteolysis"/>
    <property type="evidence" value="ECO:0007669"/>
    <property type="project" value="UniProtKB-KW"/>
</dbReference>
<evidence type="ECO:0000256" key="4">
    <source>
        <dbReference type="ARBA" id="ARBA00022801"/>
    </source>
</evidence>
<keyword evidence="5" id="KW-0862">Zinc</keyword>
<evidence type="ECO:0000313" key="8">
    <source>
        <dbReference type="EMBL" id="MBB3926612.1"/>
    </source>
</evidence>
<dbReference type="Gene3D" id="2.70.70.10">
    <property type="entry name" value="Glucose Permease (Domain IIA)"/>
    <property type="match status" value="1"/>
</dbReference>
<dbReference type="InterPro" id="IPR050570">
    <property type="entry name" value="Cell_wall_metabolism_enzyme"/>
</dbReference>
<dbReference type="PANTHER" id="PTHR21666:SF288">
    <property type="entry name" value="CELL DIVISION PROTEIN YTFB"/>
    <property type="match status" value="1"/>
</dbReference>
<dbReference type="EMBL" id="JACIDT010000007">
    <property type="protein sequence ID" value="MBB3926612.1"/>
    <property type="molecule type" value="Genomic_DNA"/>
</dbReference>
<evidence type="ECO:0000256" key="5">
    <source>
        <dbReference type="ARBA" id="ARBA00022833"/>
    </source>
</evidence>
<reference evidence="8 9" key="1">
    <citation type="submission" date="2020-08" db="EMBL/GenBank/DDBJ databases">
        <title>Genomic Encyclopedia of Type Strains, Phase IV (KMG-IV): sequencing the most valuable type-strain genomes for metagenomic binning, comparative biology and taxonomic classification.</title>
        <authorList>
            <person name="Goeker M."/>
        </authorList>
    </citation>
    <scope>NUCLEOTIDE SEQUENCE [LARGE SCALE GENOMIC DNA]</scope>
    <source>
        <strain evidence="8 9">DSM 26189</strain>
    </source>
</reference>
<gene>
    <name evidence="8" type="ORF">GGR43_002332</name>
</gene>
<evidence type="ECO:0000259" key="7">
    <source>
        <dbReference type="Pfam" id="PF01551"/>
    </source>
</evidence>
<dbReference type="InterPro" id="IPR016047">
    <property type="entry name" value="M23ase_b-sheet_dom"/>
</dbReference>
<name>A0A7W6BKC7_9SPHN</name>